<accession>A0AAX1JFR1</accession>
<feature type="signal peptide" evidence="6">
    <location>
        <begin position="1"/>
        <end position="24"/>
    </location>
</feature>
<dbReference type="GO" id="GO:0046417">
    <property type="term" value="P:chorismate metabolic process"/>
    <property type="evidence" value="ECO:0007669"/>
    <property type="project" value="InterPro"/>
</dbReference>
<evidence type="ECO:0000256" key="3">
    <source>
        <dbReference type="ARBA" id="ARBA00022729"/>
    </source>
</evidence>
<evidence type="ECO:0000313" key="10">
    <source>
        <dbReference type="Proteomes" id="UP000465306"/>
    </source>
</evidence>
<keyword evidence="10" id="KW-1185">Reference proteome</keyword>
<evidence type="ECO:0000259" key="7">
    <source>
        <dbReference type="PROSITE" id="PS51168"/>
    </source>
</evidence>
<dbReference type="NCBIfam" id="NF006741">
    <property type="entry name" value="PRK09269.1"/>
    <property type="match status" value="1"/>
</dbReference>
<comment type="function">
    <text evidence="5">Catalyzes the Claisen rearrangement of chorismate to prephenate.</text>
</comment>
<dbReference type="AlphaFoldDB" id="A0AAX1JFR1"/>
<dbReference type="EMBL" id="CP065047">
    <property type="protein sequence ID" value="QPI40383.1"/>
    <property type="molecule type" value="Genomic_DNA"/>
</dbReference>
<keyword evidence="3 6" id="KW-0732">Signal</keyword>
<feature type="chain" id="PRO_5043903591" description="Chorismate mutase" evidence="6">
    <location>
        <begin position="25"/>
        <end position="190"/>
    </location>
</feature>
<organism evidence="9 11">
    <name type="scientific">Mycobacterium kubicae</name>
    <dbReference type="NCBI Taxonomy" id="120959"/>
    <lineage>
        <taxon>Bacteria</taxon>
        <taxon>Bacillati</taxon>
        <taxon>Actinomycetota</taxon>
        <taxon>Actinomycetes</taxon>
        <taxon>Mycobacteriales</taxon>
        <taxon>Mycobacteriaceae</taxon>
        <taxon>Mycobacterium</taxon>
        <taxon>Mycobacterium simiae complex</taxon>
    </lineage>
</organism>
<evidence type="ECO:0000256" key="2">
    <source>
        <dbReference type="ARBA" id="ARBA00012404"/>
    </source>
</evidence>
<dbReference type="SMART" id="SM00830">
    <property type="entry name" value="CM_2"/>
    <property type="match status" value="1"/>
</dbReference>
<dbReference type="Gene3D" id="1.20.59.10">
    <property type="entry name" value="Chorismate mutase"/>
    <property type="match status" value="1"/>
</dbReference>
<dbReference type="InterPro" id="IPR051331">
    <property type="entry name" value="Chorismate_mutase-related"/>
</dbReference>
<protein>
    <recommendedName>
        <fullName evidence="2 5">Chorismate mutase</fullName>
        <ecNumber evidence="2 5">5.4.99.5</ecNumber>
    </recommendedName>
</protein>
<dbReference type="InterPro" id="IPR036979">
    <property type="entry name" value="CM_dom_sf"/>
</dbReference>
<dbReference type="RefSeq" id="WP_068023763.1">
    <property type="nucleotide sequence ID" value="NZ_BLKU01000003.1"/>
</dbReference>
<reference evidence="8 10" key="1">
    <citation type="journal article" date="2019" name="Emerg. Microbes Infect.">
        <title>Comprehensive subspecies identification of 175 nontuberculous mycobacteria species based on 7547 genomic profiles.</title>
        <authorList>
            <person name="Matsumoto Y."/>
            <person name="Kinjo T."/>
            <person name="Motooka D."/>
            <person name="Nabeya D."/>
            <person name="Jung N."/>
            <person name="Uechi K."/>
            <person name="Horii T."/>
            <person name="Iida T."/>
            <person name="Fujita J."/>
            <person name="Nakamura S."/>
        </authorList>
    </citation>
    <scope>NUCLEOTIDE SEQUENCE [LARGE SCALE GENOMIC DNA]</scope>
    <source>
        <strain evidence="8 10">JCM 13573</strain>
    </source>
</reference>
<dbReference type="SUPFAM" id="SSF48600">
    <property type="entry name" value="Chorismate mutase II"/>
    <property type="match status" value="1"/>
</dbReference>
<dbReference type="PROSITE" id="PS51168">
    <property type="entry name" value="CHORISMATE_MUT_2"/>
    <property type="match status" value="1"/>
</dbReference>
<dbReference type="EC" id="5.4.99.5" evidence="2 5"/>
<proteinExistence type="predicted"/>
<evidence type="ECO:0000256" key="5">
    <source>
        <dbReference type="PIRNR" id="PIRNR026640"/>
    </source>
</evidence>
<dbReference type="Proteomes" id="UP000663583">
    <property type="component" value="Chromosome"/>
</dbReference>
<comment type="pathway">
    <text evidence="1 5">Metabolic intermediate biosynthesis; prephenate biosynthesis; prephenate from chorismate: step 1/1.</text>
</comment>
<reference evidence="8" key="2">
    <citation type="submission" date="2020-02" db="EMBL/GenBank/DDBJ databases">
        <authorList>
            <person name="Matsumoto Y."/>
            <person name="Kinjo T."/>
            <person name="Motooka D."/>
            <person name="Nabeya D."/>
            <person name="Jung N."/>
            <person name="Uechi K."/>
            <person name="Horii T."/>
            <person name="Iida T."/>
            <person name="Fujita J."/>
            <person name="Nakamura S."/>
        </authorList>
    </citation>
    <scope>NUCLEOTIDE SEQUENCE</scope>
    <source>
        <strain evidence="8">JCM 13573</strain>
    </source>
</reference>
<dbReference type="EMBL" id="BLKU01000003">
    <property type="protein sequence ID" value="GFG65133.1"/>
    <property type="molecule type" value="Genomic_DNA"/>
</dbReference>
<evidence type="ECO:0000313" key="8">
    <source>
        <dbReference type="EMBL" id="GFG65133.1"/>
    </source>
</evidence>
<feature type="domain" description="Chorismate mutase" evidence="7">
    <location>
        <begin position="11"/>
        <end position="104"/>
    </location>
</feature>
<evidence type="ECO:0000256" key="6">
    <source>
        <dbReference type="SAM" id="SignalP"/>
    </source>
</evidence>
<comment type="catalytic activity">
    <reaction evidence="5">
        <text>chorismate = prephenate</text>
        <dbReference type="Rhea" id="RHEA:13897"/>
        <dbReference type="ChEBI" id="CHEBI:29748"/>
        <dbReference type="ChEBI" id="CHEBI:29934"/>
        <dbReference type="EC" id="5.4.99.5"/>
    </reaction>
</comment>
<reference evidence="9" key="3">
    <citation type="submission" date="2020-11" db="EMBL/GenBank/DDBJ databases">
        <title>Intraspecies plasmid and genomic variation of Mycobacterium kubicae revealed by the complete genome sequences of two clinical isolates.</title>
        <authorList>
            <person name="Hendrix J.R."/>
            <person name="Epperson L.E."/>
            <person name="Honda J.R."/>
            <person name="Strong M."/>
        </authorList>
    </citation>
    <scope>NUCLEOTIDE SEQUENCE</scope>
    <source>
        <strain evidence="9">JCM 13573</strain>
    </source>
</reference>
<sequence>MTTRLAWKAAVIAVFVAAAAPAVADTANPLAELVDAAAQRLATAEPVAAFKWSAQRAIEDPGREQQELDSLADRARDQGLDPDYVARVFRDQINAIDAIEYTRFADWKLNPGAVPAAPQDLSMSRSAIDSLNSEILSQISLNRSLLAAPECAPRLAAAVRNTIRVRLLDSLYQRALTSATGSLCGVAAPV</sequence>
<dbReference type="Pfam" id="PF01817">
    <property type="entry name" value="CM_2"/>
    <property type="match status" value="1"/>
</dbReference>
<evidence type="ECO:0000256" key="4">
    <source>
        <dbReference type="ARBA" id="ARBA00023235"/>
    </source>
</evidence>
<evidence type="ECO:0000313" key="9">
    <source>
        <dbReference type="EMBL" id="QPI40383.1"/>
    </source>
</evidence>
<dbReference type="PANTHER" id="PTHR38041:SF2">
    <property type="entry name" value="SECRETED CHORISMATE MUTASE"/>
    <property type="match status" value="1"/>
</dbReference>
<dbReference type="Proteomes" id="UP000465306">
    <property type="component" value="Unassembled WGS sequence"/>
</dbReference>
<dbReference type="GO" id="GO:0009697">
    <property type="term" value="P:salicylic acid biosynthetic process"/>
    <property type="evidence" value="ECO:0007669"/>
    <property type="project" value="TreeGrafter"/>
</dbReference>
<keyword evidence="4 5" id="KW-0413">Isomerase</keyword>
<dbReference type="GO" id="GO:0004106">
    <property type="term" value="F:chorismate mutase activity"/>
    <property type="evidence" value="ECO:0007669"/>
    <property type="project" value="UniProtKB-EC"/>
</dbReference>
<dbReference type="KEGG" id="mku:I2456_13700"/>
<evidence type="ECO:0000256" key="1">
    <source>
        <dbReference type="ARBA" id="ARBA00004817"/>
    </source>
</evidence>
<dbReference type="PIRSF" id="PIRSF026640">
    <property type="entry name" value="Peripl_chor_mut"/>
    <property type="match status" value="1"/>
</dbReference>
<dbReference type="InterPro" id="IPR036263">
    <property type="entry name" value="Chorismate_II_sf"/>
</dbReference>
<dbReference type="InterPro" id="IPR002701">
    <property type="entry name" value="CM_II_prokaryot"/>
</dbReference>
<dbReference type="InterPro" id="IPR008240">
    <property type="entry name" value="Chorismate_mutase_periplasmic"/>
</dbReference>
<name>A0AAX1JFR1_9MYCO</name>
<dbReference type="NCBIfam" id="TIGR01806">
    <property type="entry name" value="CM_mono2"/>
    <property type="match status" value="1"/>
</dbReference>
<gene>
    <name evidence="9" type="ORF">I2456_13700</name>
    <name evidence="8" type="ORF">MKUB_26230</name>
</gene>
<dbReference type="PANTHER" id="PTHR38041">
    <property type="entry name" value="CHORISMATE MUTASE"/>
    <property type="match status" value="1"/>
</dbReference>
<evidence type="ECO:0000313" key="11">
    <source>
        <dbReference type="Proteomes" id="UP000663583"/>
    </source>
</evidence>